<proteinExistence type="predicted"/>
<evidence type="ECO:0000313" key="6">
    <source>
        <dbReference type="Proteomes" id="UP000734854"/>
    </source>
</evidence>
<evidence type="ECO:0000259" key="4">
    <source>
        <dbReference type="Pfam" id="PF04755"/>
    </source>
</evidence>
<evidence type="ECO:0000313" key="5">
    <source>
        <dbReference type="EMBL" id="KAG6476518.1"/>
    </source>
</evidence>
<organism evidence="5 6">
    <name type="scientific">Zingiber officinale</name>
    <name type="common">Ginger</name>
    <name type="synonym">Amomum zingiber</name>
    <dbReference type="NCBI Taxonomy" id="94328"/>
    <lineage>
        <taxon>Eukaryota</taxon>
        <taxon>Viridiplantae</taxon>
        <taxon>Streptophyta</taxon>
        <taxon>Embryophyta</taxon>
        <taxon>Tracheophyta</taxon>
        <taxon>Spermatophyta</taxon>
        <taxon>Magnoliopsida</taxon>
        <taxon>Liliopsida</taxon>
        <taxon>Zingiberales</taxon>
        <taxon>Zingiberaceae</taxon>
        <taxon>Zingiber</taxon>
    </lineage>
</organism>
<keyword evidence="6" id="KW-1185">Reference proteome</keyword>
<keyword evidence="3" id="KW-0809">Transit peptide</keyword>
<accession>A0A8J5F1F8</accession>
<dbReference type="InterPro" id="IPR006843">
    <property type="entry name" value="PAP/fibrillin_dom"/>
</dbReference>
<reference evidence="5 6" key="1">
    <citation type="submission" date="2020-08" db="EMBL/GenBank/DDBJ databases">
        <title>Plant Genome Project.</title>
        <authorList>
            <person name="Zhang R.-G."/>
        </authorList>
    </citation>
    <scope>NUCLEOTIDE SEQUENCE [LARGE SCALE GENOMIC DNA]</scope>
    <source>
        <tissue evidence="5">Rhizome</tissue>
    </source>
</reference>
<feature type="domain" description="Plastid lipid-associated protein/fibrillin conserved" evidence="4">
    <location>
        <begin position="72"/>
        <end position="248"/>
    </location>
</feature>
<dbReference type="Proteomes" id="UP000734854">
    <property type="component" value="Unassembled WGS sequence"/>
</dbReference>
<evidence type="ECO:0000256" key="3">
    <source>
        <dbReference type="ARBA" id="ARBA00022946"/>
    </source>
</evidence>
<protein>
    <recommendedName>
        <fullName evidence="4">Plastid lipid-associated protein/fibrillin conserved domain-containing protein</fullName>
    </recommendedName>
</protein>
<name>A0A8J5F1F8_ZINOF</name>
<comment type="subcellular location">
    <subcellularLocation>
        <location evidence="1">Plastid</location>
    </subcellularLocation>
</comment>
<dbReference type="AlphaFoldDB" id="A0A8J5F1F8"/>
<comment type="caution">
    <text evidence="5">The sequence shown here is derived from an EMBL/GenBank/DDBJ whole genome shotgun (WGS) entry which is preliminary data.</text>
</comment>
<evidence type="ECO:0000256" key="2">
    <source>
        <dbReference type="ARBA" id="ARBA00022640"/>
    </source>
</evidence>
<sequence>MAVGGSPAARLAFGFVQPSSIGRPSASPPSIYRFPGRKSRLTKRRRPTFLRPILSSLVEKGEQKLSFTDRESVLVEALLGIQGRGRAASPMQLQALALFDLTSLWYLRIEYKPIALSITSSSMIEGCWQLIFTTRPGTASPIQRTFVGVDFFKIYQEVYLRTDDPRVSNIVRFSDEIGELKVEAAATIKDGKRILFQFDRAAFSFKFLPIKVPYPVPFRLLGDEAKGWLDTTYLSRNGNLRISRGNKAVEEVISSQKLVKIKPETLGGEWQLLWTSQLENESWSSVAANGLKGLQIINDGRLENFVNLLPGLKMCANGSLSKTPDGGVYIARMDDGVIRLGALGFPLKIEADIEMELLYIDNKIRITRCNGSTLLVHRAQNQNNQPKEAMTAEGYTTKVPQAATLDSSGSAPVHGAAIALVSLLRAASDRF</sequence>
<dbReference type="Pfam" id="PF04755">
    <property type="entry name" value="PAP_fibrillin"/>
    <property type="match status" value="1"/>
</dbReference>
<gene>
    <name evidence="5" type="ORF">ZIOFF_065760</name>
</gene>
<evidence type="ECO:0000256" key="1">
    <source>
        <dbReference type="ARBA" id="ARBA00004474"/>
    </source>
</evidence>
<dbReference type="GO" id="GO:0009536">
    <property type="term" value="C:plastid"/>
    <property type="evidence" value="ECO:0007669"/>
    <property type="project" value="UniProtKB-SubCell"/>
</dbReference>
<dbReference type="EMBL" id="JACMSC010000018">
    <property type="protein sequence ID" value="KAG6476518.1"/>
    <property type="molecule type" value="Genomic_DNA"/>
</dbReference>
<keyword evidence="2" id="KW-0934">Plastid</keyword>
<dbReference type="PANTHER" id="PTHR31906">
    <property type="entry name" value="PLASTID-LIPID-ASSOCIATED PROTEIN 4, CHLOROPLASTIC-RELATED"/>
    <property type="match status" value="1"/>
</dbReference>
<dbReference type="InterPro" id="IPR039633">
    <property type="entry name" value="PAP"/>
</dbReference>